<dbReference type="AlphaFoldDB" id="A0A8S0X5G5"/>
<accession>A0A8S0X5G5</accession>
<evidence type="ECO:0000313" key="1">
    <source>
        <dbReference type="EMBL" id="CAA7267672.1"/>
    </source>
</evidence>
<dbReference type="Proteomes" id="UP000467700">
    <property type="component" value="Unassembled WGS sequence"/>
</dbReference>
<evidence type="ECO:0000313" key="2">
    <source>
        <dbReference type="Proteomes" id="UP000467700"/>
    </source>
</evidence>
<gene>
    <name evidence="1" type="ORF">AAE3_LOCUS10006</name>
</gene>
<dbReference type="EMBL" id="CACVBS010000062">
    <property type="protein sequence ID" value="CAA7267672.1"/>
    <property type="molecule type" value="Genomic_DNA"/>
</dbReference>
<sequence>MPSTCITGPSIMFQNSYAFATEAPYTIHVIFRVVNYAAGVYDSVTWPIANNAGTVLMLSIRDDTGARSISASFSVRPGGASFSFNEILKYLDSLLSSKSSAHKYKLCSGTSTTRTSPTLTRRTATITTTTMVANVPAMTTTLWAPWSSTRDLLAHLEHLTRALSK</sequence>
<protein>
    <submittedName>
        <fullName evidence="1">Uncharacterized protein</fullName>
    </submittedName>
</protein>
<keyword evidence="2" id="KW-1185">Reference proteome</keyword>
<comment type="caution">
    <text evidence="1">The sequence shown here is derived from an EMBL/GenBank/DDBJ whole genome shotgun (WGS) entry which is preliminary data.</text>
</comment>
<proteinExistence type="predicted"/>
<organism evidence="1 2">
    <name type="scientific">Cyclocybe aegerita</name>
    <name type="common">Black poplar mushroom</name>
    <name type="synonym">Agrocybe aegerita</name>
    <dbReference type="NCBI Taxonomy" id="1973307"/>
    <lineage>
        <taxon>Eukaryota</taxon>
        <taxon>Fungi</taxon>
        <taxon>Dikarya</taxon>
        <taxon>Basidiomycota</taxon>
        <taxon>Agaricomycotina</taxon>
        <taxon>Agaricomycetes</taxon>
        <taxon>Agaricomycetidae</taxon>
        <taxon>Agaricales</taxon>
        <taxon>Agaricineae</taxon>
        <taxon>Bolbitiaceae</taxon>
        <taxon>Cyclocybe</taxon>
    </lineage>
</organism>
<name>A0A8S0X5G5_CYCAE</name>
<reference evidence="1 2" key="1">
    <citation type="submission" date="2020-01" db="EMBL/GenBank/DDBJ databases">
        <authorList>
            <person name="Gupta K D."/>
        </authorList>
    </citation>
    <scope>NUCLEOTIDE SEQUENCE [LARGE SCALE GENOMIC DNA]</scope>
</reference>